<dbReference type="EMBL" id="KQ087192">
    <property type="protein sequence ID" value="KLT43782.1"/>
    <property type="molecule type" value="Genomic_DNA"/>
</dbReference>
<sequence length="378" mass="41778">MPRRRFSTPAKLQQPKPLRHTLVRARSDEGWMLLERGNFEVYLPALPTAWSTDGLPLSHQPSIQALTHACADADSLSSVEADVGHLTIPVRTSSLEIARRDSESGVHVRPSLDVVEMSRSSLDAPNVPSKFVYKTPSFIIHERDCFPFRPAILVQAPTPPRAVSGPNATGAFTAPPLTPPSTIIKEPAPLPFPLVPRDPSITSIPSLSAASLHSTLSPSISSPPPVPTHLPPPVDTTPRELAERSERVQTLSDSVMRSRAYSALMNRHCETLSVALESTAELQDARAEIVRLKSKVAQYRAVNRTLVDWGMRLREENEVLRAEAGDAPGVVLFDPERHMRSRDDDEGYELGEKGYEEDSWRIDEGDEEDEYGYDEGVF</sequence>
<evidence type="ECO:0000256" key="2">
    <source>
        <dbReference type="SAM" id="MobiDB-lite"/>
    </source>
</evidence>
<organism evidence="3 4">
    <name type="scientific">Cutaneotrichosporon oleaginosum</name>
    <dbReference type="NCBI Taxonomy" id="879819"/>
    <lineage>
        <taxon>Eukaryota</taxon>
        <taxon>Fungi</taxon>
        <taxon>Dikarya</taxon>
        <taxon>Basidiomycota</taxon>
        <taxon>Agaricomycotina</taxon>
        <taxon>Tremellomycetes</taxon>
        <taxon>Trichosporonales</taxon>
        <taxon>Trichosporonaceae</taxon>
        <taxon>Cutaneotrichosporon</taxon>
    </lineage>
</organism>
<feature type="compositionally biased region" description="Acidic residues" evidence="2">
    <location>
        <begin position="364"/>
        <end position="378"/>
    </location>
</feature>
<evidence type="ECO:0000313" key="3">
    <source>
        <dbReference type="EMBL" id="KLT43782.1"/>
    </source>
</evidence>
<evidence type="ECO:0000256" key="1">
    <source>
        <dbReference type="SAM" id="Coils"/>
    </source>
</evidence>
<proteinExistence type="predicted"/>
<gene>
    <name evidence="3" type="ORF">CC85DRAFT_301175</name>
</gene>
<reference evidence="3 4" key="1">
    <citation type="submission" date="2015-03" db="EMBL/GenBank/DDBJ databases">
        <title>Genomics and transcriptomics of the oil-accumulating basidiomycete yeast T. oleaginosus allow insights into substrate utilization and the diverse evolutionary trajectories of mating systems in fungi.</title>
        <authorList>
            <consortium name="DOE Joint Genome Institute"/>
            <person name="Kourist R."/>
            <person name="Kracht O."/>
            <person name="Bracharz F."/>
            <person name="Lipzen A."/>
            <person name="Nolan M."/>
            <person name="Ohm R."/>
            <person name="Grigoriev I."/>
            <person name="Sun S."/>
            <person name="Heitman J."/>
            <person name="Bruck T."/>
            <person name="Nowrousian M."/>
        </authorList>
    </citation>
    <scope>NUCLEOTIDE SEQUENCE [LARGE SCALE GENOMIC DNA]</scope>
    <source>
        <strain evidence="3 4">IBC0246</strain>
    </source>
</reference>
<protein>
    <submittedName>
        <fullName evidence="3">Uncharacterized protein</fullName>
    </submittedName>
</protein>
<keyword evidence="1" id="KW-0175">Coiled coil</keyword>
<dbReference type="AlphaFoldDB" id="A0A0J0XRR7"/>
<feature type="compositionally biased region" description="Basic and acidic residues" evidence="2">
    <location>
        <begin position="350"/>
        <end position="363"/>
    </location>
</feature>
<feature type="region of interest" description="Disordered" evidence="2">
    <location>
        <begin position="337"/>
        <end position="378"/>
    </location>
</feature>
<dbReference type="GeneID" id="28985880"/>
<feature type="region of interest" description="Disordered" evidence="2">
    <location>
        <begin position="214"/>
        <end position="253"/>
    </location>
</feature>
<evidence type="ECO:0000313" key="4">
    <source>
        <dbReference type="Proteomes" id="UP000053611"/>
    </source>
</evidence>
<dbReference type="RefSeq" id="XP_018280273.1">
    <property type="nucleotide sequence ID" value="XM_018425277.1"/>
</dbReference>
<feature type="coiled-coil region" evidence="1">
    <location>
        <begin position="275"/>
        <end position="302"/>
    </location>
</feature>
<dbReference type="Proteomes" id="UP000053611">
    <property type="component" value="Unassembled WGS sequence"/>
</dbReference>
<feature type="compositionally biased region" description="Basic and acidic residues" evidence="2">
    <location>
        <begin position="237"/>
        <end position="247"/>
    </location>
</feature>
<accession>A0A0J0XRR7</accession>
<feature type="compositionally biased region" description="Pro residues" evidence="2">
    <location>
        <begin position="221"/>
        <end position="235"/>
    </location>
</feature>
<keyword evidence="4" id="KW-1185">Reference proteome</keyword>
<name>A0A0J0XRR7_9TREE</name>